<protein>
    <submittedName>
        <fullName evidence="3">Uncharacterized protein</fullName>
    </submittedName>
</protein>
<sequence>MFIIWFLTLFVIGTLTSGVAASDHCNRHTRPNAMERIKQYGNYDFTHSIRTRNKEMVQPLFDLGFLLAAGYNQPESRRAFRQALEYDNLCAMCWWGVAYARVPFQNKFVRRPPHVDESADVSMYYRPVDADKASKAIQYAAALVGLAYLKDTEPLMTSIKNQMLEKPSMPVTDRLMNKLPRCSAVSTTTTTQQQQQSPLNETALLERERYYIAAMFDRLSVGIDMSDPAGGVRLWQEAERRYVADMTEIANCFPDDADAPALAAEALANLSPWMFVLNGTSEWRVLYVLCALYGDGAAQRVAEDQPTELAKNATRLLQVALERNPAQPLAMHLLIHVTEELPARNAANDTDYVAGLALDSANRLLNKFPTLDHLQHMPSHTFVRVGMWRKAIEAGMYEKAQVYARVLREISRFVPDNAAVVGPHWPAPLLVYTLFGNWSQVAVLNDLADRVNKSLLGEAAAGGGSSTTSDVFLDPALDPVVRDRVPAPPNRPALLTAMDYRRQPADGPQFAVAVWLYAQLMAVADKVHELQRLSKTDIMAAANINDIIAGMNGNSSSSSASVTVFLADQKLLEDLHATLKSVVAAIPPDGGSGGEEHGGAGGEEEEAGPGPGLGVLTPGYKLMANVMLKMAEARVSFIGLNFTSGFKALEQAVELEDSGGYNEPPRLAQQPVRQCLGWALMTIGNHTAKEQLLKAMQAFIDDLARNPNNPWSVMGLQQLKEKLPNSGLAENPDALLEALERVRDILSRVTMEPDAANAAVEKHLKSSCYAFGKLKLLPRPGGSITGSITPGTGTGGWGGGVGPGGRKEKTLFGRALAFFGSLAFSRVLLGD</sequence>
<evidence type="ECO:0000256" key="2">
    <source>
        <dbReference type="SAM" id="SignalP"/>
    </source>
</evidence>
<feature type="chain" id="PRO_5003123888" evidence="2">
    <location>
        <begin position="22"/>
        <end position="831"/>
    </location>
</feature>
<dbReference type="PANTHER" id="PTHR45588">
    <property type="entry name" value="TPR DOMAIN-CONTAINING PROTEIN"/>
    <property type="match status" value="1"/>
</dbReference>
<dbReference type="RefSeq" id="XP_002949994.1">
    <property type="nucleotide sequence ID" value="XM_002949948.1"/>
</dbReference>
<dbReference type="OrthoDB" id="414774at2759"/>
<proteinExistence type="predicted"/>
<evidence type="ECO:0000313" key="4">
    <source>
        <dbReference type="Proteomes" id="UP000001058"/>
    </source>
</evidence>
<feature type="region of interest" description="Disordered" evidence="1">
    <location>
        <begin position="586"/>
        <end position="613"/>
    </location>
</feature>
<dbReference type="eggNOG" id="ENOG502QU74">
    <property type="taxonomic scope" value="Eukaryota"/>
</dbReference>
<reference evidence="3 4" key="1">
    <citation type="journal article" date="2010" name="Science">
        <title>Genomic analysis of organismal complexity in the multicellular green alga Volvox carteri.</title>
        <authorList>
            <person name="Prochnik S.E."/>
            <person name="Umen J."/>
            <person name="Nedelcu A.M."/>
            <person name="Hallmann A."/>
            <person name="Miller S.M."/>
            <person name="Nishii I."/>
            <person name="Ferris P."/>
            <person name="Kuo A."/>
            <person name="Mitros T."/>
            <person name="Fritz-Laylin L.K."/>
            <person name="Hellsten U."/>
            <person name="Chapman J."/>
            <person name="Simakov O."/>
            <person name="Rensing S.A."/>
            <person name="Terry A."/>
            <person name="Pangilinan J."/>
            <person name="Kapitonov V."/>
            <person name="Jurka J."/>
            <person name="Salamov A."/>
            <person name="Shapiro H."/>
            <person name="Schmutz J."/>
            <person name="Grimwood J."/>
            <person name="Lindquist E."/>
            <person name="Lucas S."/>
            <person name="Grigoriev I.V."/>
            <person name="Schmitt R."/>
            <person name="Kirk D."/>
            <person name="Rokhsar D.S."/>
        </authorList>
    </citation>
    <scope>NUCLEOTIDE SEQUENCE [LARGE SCALE GENOMIC DNA]</scope>
    <source>
        <strain evidence="4">f. Nagariensis / Eve</strain>
    </source>
</reference>
<evidence type="ECO:0000313" key="3">
    <source>
        <dbReference type="EMBL" id="EFJ49097.1"/>
    </source>
</evidence>
<dbReference type="PANTHER" id="PTHR45588:SF1">
    <property type="entry name" value="WW DOMAIN-CONTAINING PROTEIN"/>
    <property type="match status" value="1"/>
</dbReference>
<keyword evidence="4" id="KW-1185">Reference proteome</keyword>
<dbReference type="STRING" id="3068.D8TU76"/>
<dbReference type="AlphaFoldDB" id="D8TU76"/>
<evidence type="ECO:0000256" key="1">
    <source>
        <dbReference type="SAM" id="MobiDB-lite"/>
    </source>
</evidence>
<feature type="signal peptide" evidence="2">
    <location>
        <begin position="1"/>
        <end position="21"/>
    </location>
</feature>
<organism evidence="4">
    <name type="scientific">Volvox carteri f. nagariensis</name>
    <dbReference type="NCBI Taxonomy" id="3068"/>
    <lineage>
        <taxon>Eukaryota</taxon>
        <taxon>Viridiplantae</taxon>
        <taxon>Chlorophyta</taxon>
        <taxon>core chlorophytes</taxon>
        <taxon>Chlorophyceae</taxon>
        <taxon>CS clade</taxon>
        <taxon>Chlamydomonadales</taxon>
        <taxon>Volvocaceae</taxon>
        <taxon>Volvox</taxon>
    </lineage>
</organism>
<dbReference type="EMBL" id="GL378337">
    <property type="protein sequence ID" value="EFJ49097.1"/>
    <property type="molecule type" value="Genomic_DNA"/>
</dbReference>
<dbReference type="GeneID" id="9619055"/>
<dbReference type="InParanoid" id="D8TU76"/>
<gene>
    <name evidence="3" type="ORF">VOLCADRAFT_104527</name>
</gene>
<keyword evidence="2" id="KW-0732">Signal</keyword>
<dbReference type="KEGG" id="vcn:VOLCADRAFT_104527"/>
<name>D8TU76_VOLCA</name>
<dbReference type="Proteomes" id="UP000001058">
    <property type="component" value="Unassembled WGS sequence"/>
</dbReference>
<accession>D8TU76</accession>